<dbReference type="InterPro" id="IPR055187">
    <property type="entry name" value="C2CH-3rd_BIRD-IDD"/>
</dbReference>
<name>A0ABQ7M316_BRACM</name>
<organism evidence="10 11">
    <name type="scientific">Brassica rapa subsp. trilocularis</name>
    <dbReference type="NCBI Taxonomy" id="1813537"/>
    <lineage>
        <taxon>Eukaryota</taxon>
        <taxon>Viridiplantae</taxon>
        <taxon>Streptophyta</taxon>
        <taxon>Embryophyta</taxon>
        <taxon>Tracheophyta</taxon>
        <taxon>Spermatophyta</taxon>
        <taxon>Magnoliopsida</taxon>
        <taxon>eudicotyledons</taxon>
        <taxon>Gunneridae</taxon>
        <taxon>Pentapetalae</taxon>
        <taxon>rosids</taxon>
        <taxon>malvids</taxon>
        <taxon>Brassicales</taxon>
        <taxon>Brassicaceae</taxon>
        <taxon>Brassiceae</taxon>
        <taxon>Brassica</taxon>
    </lineage>
</organism>
<dbReference type="InterPro" id="IPR013087">
    <property type="entry name" value="Znf_C2H2_type"/>
</dbReference>
<feature type="compositionally biased region" description="Polar residues" evidence="8">
    <location>
        <begin position="811"/>
        <end position="820"/>
    </location>
</feature>
<keyword evidence="6" id="KW-0804">Transcription</keyword>
<evidence type="ECO:0000259" key="9">
    <source>
        <dbReference type="PROSITE" id="PS50157"/>
    </source>
</evidence>
<evidence type="ECO:0000256" key="5">
    <source>
        <dbReference type="ARBA" id="ARBA00023015"/>
    </source>
</evidence>
<evidence type="ECO:0000313" key="10">
    <source>
        <dbReference type="EMBL" id="KAG5392245.1"/>
    </source>
</evidence>
<feature type="domain" description="C2H2-type" evidence="9">
    <location>
        <begin position="77"/>
        <end position="99"/>
    </location>
</feature>
<dbReference type="Gene3D" id="3.30.160.60">
    <property type="entry name" value="Classic Zinc Finger"/>
    <property type="match status" value="4"/>
</dbReference>
<dbReference type="Pfam" id="PF22995">
    <property type="entry name" value="C2CH-3rd_BIRD-IDD"/>
    <property type="match status" value="2"/>
</dbReference>
<evidence type="ECO:0000256" key="4">
    <source>
        <dbReference type="ARBA" id="ARBA00022833"/>
    </source>
</evidence>
<evidence type="ECO:0000313" key="11">
    <source>
        <dbReference type="Proteomes" id="UP000823674"/>
    </source>
</evidence>
<dbReference type="InterPro" id="IPR036236">
    <property type="entry name" value="Znf_C2H2_sf"/>
</dbReference>
<proteinExistence type="predicted"/>
<dbReference type="Pfam" id="PF22996">
    <property type="entry name" value="C2H2-2nd_BIRD-IDD"/>
    <property type="match status" value="2"/>
</dbReference>
<dbReference type="PROSITE" id="PS00028">
    <property type="entry name" value="ZINC_FINGER_C2H2_1"/>
    <property type="match status" value="2"/>
</dbReference>
<feature type="region of interest" description="Disordered" evidence="8">
    <location>
        <begin position="759"/>
        <end position="820"/>
    </location>
</feature>
<dbReference type="SUPFAM" id="SSF57667">
    <property type="entry name" value="beta-beta-alpha zinc fingers"/>
    <property type="match status" value="2"/>
</dbReference>
<keyword evidence="1" id="KW-0479">Metal-binding</keyword>
<dbReference type="InterPro" id="IPR055186">
    <property type="entry name" value="C2H2-2nd_BIRD-IDD"/>
</dbReference>
<keyword evidence="4" id="KW-0862">Zinc</keyword>
<keyword evidence="11" id="KW-1185">Reference proteome</keyword>
<dbReference type="Pfam" id="PF00096">
    <property type="entry name" value="zf-C2H2"/>
    <property type="match status" value="1"/>
</dbReference>
<feature type="compositionally biased region" description="Low complexity" evidence="8">
    <location>
        <begin position="929"/>
        <end position="941"/>
    </location>
</feature>
<evidence type="ECO:0000256" key="1">
    <source>
        <dbReference type="ARBA" id="ARBA00022723"/>
    </source>
</evidence>
<dbReference type="Proteomes" id="UP000823674">
    <property type="component" value="Chromosome A06"/>
</dbReference>
<dbReference type="InterPro" id="IPR055185">
    <property type="entry name" value="C2CH-4th_BIRD-IDD"/>
</dbReference>
<evidence type="ECO:0000256" key="8">
    <source>
        <dbReference type="SAM" id="MobiDB-lite"/>
    </source>
</evidence>
<evidence type="ECO:0000256" key="6">
    <source>
        <dbReference type="ARBA" id="ARBA00023163"/>
    </source>
</evidence>
<dbReference type="PANTHER" id="PTHR10593">
    <property type="entry name" value="SERINE/THREONINE-PROTEIN KINASE RIO"/>
    <property type="match status" value="1"/>
</dbReference>
<feature type="region of interest" description="Disordered" evidence="8">
    <location>
        <begin position="36"/>
        <end position="61"/>
    </location>
</feature>
<feature type="domain" description="C2H2-type" evidence="9">
    <location>
        <begin position="611"/>
        <end position="633"/>
    </location>
</feature>
<feature type="compositionally biased region" description="Low complexity" evidence="8">
    <location>
        <begin position="370"/>
        <end position="384"/>
    </location>
</feature>
<feature type="region of interest" description="Disordered" evidence="8">
    <location>
        <begin position="370"/>
        <end position="398"/>
    </location>
</feature>
<reference evidence="10 11" key="1">
    <citation type="submission" date="2021-03" db="EMBL/GenBank/DDBJ databases">
        <authorList>
            <person name="King G.J."/>
            <person name="Bancroft I."/>
            <person name="Baten A."/>
            <person name="Bloomfield J."/>
            <person name="Borpatragohain P."/>
            <person name="He Z."/>
            <person name="Irish N."/>
            <person name="Irwin J."/>
            <person name="Liu K."/>
            <person name="Mauleon R.P."/>
            <person name="Moore J."/>
            <person name="Morris R."/>
            <person name="Ostergaard L."/>
            <person name="Wang B."/>
            <person name="Wells R."/>
        </authorList>
    </citation>
    <scope>NUCLEOTIDE SEQUENCE [LARGE SCALE GENOMIC DNA]</scope>
    <source>
        <strain evidence="10">R-o-18</strain>
        <tissue evidence="10">Leaf</tissue>
    </source>
</reference>
<feature type="compositionally biased region" description="Polar residues" evidence="8">
    <location>
        <begin position="774"/>
        <end position="788"/>
    </location>
</feature>
<sequence length="969" mass="106674">MSSSYNNTISSSSTQSFPILAIGANNFNREETAMTMNQRPNSVSPPPRRLRNKPGNPSPDAEVIALSPEEIMATNRFQCEVCQKGFQREQNLQLHRRGHNLPFNLKQKSDEQVRRKVYVCPEPTCVYHDPSRALGDLTGIKKHYYRKHGDEKKFKCEKCNKFYAVESDCKAHFKNCGTKEYRCVCGTKFSRSDSYETHRAFCEALAQESAGNPNLSFTEMLAAAGGSDGSSRHGLYGGASSGLSHNHFGDNSNSGFAPPAAGFNLNRSSSPKFEDFFPQSTNPNHGPTTNFPMQYPSNQGLLARNDQNLMNQHGLINSNNNNNNLFNPGYFQANTQNLSDQTGGPPLFHHADNNVPSALLRGSSMAANNFGGSGNANSQGQMNSLAATSGHQGRPGSSIFDHRLGNNLSIGGPDRRTLDFLGVNGRGGRNEPPLDLDMKFSDPNNPFGNVLDLQELRWRLVLSCMYPISFADVFACSPFRSFIRLLLNLMFEWFMVIRSLSTTQRSDRVLVSHLLHQRHLLVTPSSSLTLPFRMSSSYNNTISSSSTQSFPLLAIGANNFNREETAMTMNQQRPNSVSPPPRRLRNKPGNPSPDAEVIALTPEEIMATNRFQCEVCEKGFQRQQNLQLHRRGHNLPFNLKQKSDEEIRRKVYVCPEPTCVYHDPSRALGDLTGIKKHYCRKHGEKKFKCEKCDKFYAVESDCKAHSKICGTKEYRCVCGTKFSRSDSYETHRAFCEALAQESAGNPNLSFTEMLAAAGGSDGSSRDGLHGGASSALSHNHFGDNSNSGFAPPGAGFNLNRSSSPKFEDFFPQSTNPNHGPTTNFPMQYPSNQGLLARNDQNLMNQHGLINNNNVPSAQLRGSSVAANNFGGSGNVNFQGQMNSLAATSGQQGRPGSSIFDHRLGNNLVSGSTRIKAQPNTSERAHLHQRSSSQQDQVLSSSVTERLSTESTSQLPIHNSFALLSICCAG</sequence>
<keyword evidence="2" id="KW-0677">Repeat</keyword>
<gene>
    <name evidence="10" type="primary">A06p012040.1_BraROA</name>
    <name evidence="10" type="ORF">IGI04_022208</name>
</gene>
<dbReference type="PROSITE" id="PS50157">
    <property type="entry name" value="ZINC_FINGER_C2H2_2"/>
    <property type="match status" value="2"/>
</dbReference>
<dbReference type="Pfam" id="PF12874">
    <property type="entry name" value="zf-met"/>
    <property type="match status" value="1"/>
</dbReference>
<dbReference type="PANTHER" id="PTHR10593:SF177">
    <property type="entry name" value="C2H2-TYPE DOMAIN-CONTAINING PROTEIN"/>
    <property type="match status" value="1"/>
</dbReference>
<evidence type="ECO:0000256" key="7">
    <source>
        <dbReference type="PROSITE-ProRule" id="PRU00042"/>
    </source>
</evidence>
<keyword evidence="3 7" id="KW-0863">Zinc-finger</keyword>
<dbReference type="EMBL" id="JADBGQ010000006">
    <property type="protein sequence ID" value="KAG5392245.1"/>
    <property type="molecule type" value="Genomic_DNA"/>
</dbReference>
<accession>A0ABQ7M316</accession>
<dbReference type="Pfam" id="PF22992">
    <property type="entry name" value="C2CH-4th_BIRD-IDD"/>
    <property type="match status" value="2"/>
</dbReference>
<dbReference type="InterPro" id="IPR031140">
    <property type="entry name" value="IDD1-16"/>
</dbReference>
<feature type="region of interest" description="Disordered" evidence="8">
    <location>
        <begin position="568"/>
        <end position="594"/>
    </location>
</feature>
<protein>
    <recommendedName>
        <fullName evidence="9">C2H2-type domain-containing protein</fullName>
    </recommendedName>
</protein>
<evidence type="ECO:0000256" key="3">
    <source>
        <dbReference type="ARBA" id="ARBA00022771"/>
    </source>
</evidence>
<feature type="region of interest" description="Disordered" evidence="8">
    <location>
        <begin position="920"/>
        <end position="950"/>
    </location>
</feature>
<comment type="caution">
    <text evidence="10">The sequence shown here is derived from an EMBL/GenBank/DDBJ whole genome shotgun (WGS) entry which is preliminary data.</text>
</comment>
<keyword evidence="5" id="KW-0805">Transcription regulation</keyword>
<evidence type="ECO:0000256" key="2">
    <source>
        <dbReference type="ARBA" id="ARBA00022737"/>
    </source>
</evidence>
<dbReference type="SMART" id="SM00355">
    <property type="entry name" value="ZnF_C2H2"/>
    <property type="match status" value="6"/>
</dbReference>